<proteinExistence type="predicted"/>
<reference evidence="1 2" key="1">
    <citation type="submission" date="2019-07" db="EMBL/GenBank/DDBJ databases">
        <title>Genomics analysis of Aphanomyces spp. identifies a new class of oomycete effector associated with host adaptation.</title>
        <authorList>
            <person name="Gaulin E."/>
        </authorList>
    </citation>
    <scope>NUCLEOTIDE SEQUENCE [LARGE SCALE GENOMIC DNA]</scope>
    <source>
        <strain evidence="1 2">ATCC 201684</strain>
    </source>
</reference>
<name>A0A6G0XWX8_9STRA</name>
<dbReference type="Proteomes" id="UP000481153">
    <property type="component" value="Unassembled WGS sequence"/>
</dbReference>
<dbReference type="EMBL" id="VJMJ01000002">
    <property type="protein sequence ID" value="KAF0745243.1"/>
    <property type="molecule type" value="Genomic_DNA"/>
</dbReference>
<protein>
    <submittedName>
        <fullName evidence="1">Uncharacterized protein</fullName>
    </submittedName>
</protein>
<accession>A0A6G0XWX8</accession>
<dbReference type="VEuPathDB" id="FungiDB:AeMF1_019657"/>
<evidence type="ECO:0000313" key="1">
    <source>
        <dbReference type="EMBL" id="KAF0745243.1"/>
    </source>
</evidence>
<keyword evidence="2" id="KW-1185">Reference proteome</keyword>
<evidence type="ECO:0000313" key="2">
    <source>
        <dbReference type="Proteomes" id="UP000481153"/>
    </source>
</evidence>
<sequence>MASPALVQRHLRELAKLKEAVDAGSLEPIHAAHRAVQRVESLDQPLRLQAPQMLDVCEEFLNGIADKSTKSFERLQSRFKLLMDEIKRAPAPKPKRDVPKQPSLADTAHFTKLYSAFDLGQHPKAFDLLNQITPAMWQRTPNANRNQVLKIAASVMSSAVPNEASARQFLQFIQAIKSSKGLPPNWIALPTSCAAMSAASIQAKDPAVLLQLYKAHLSLHKRSTGLFAKTRGADSGLRNVPPSSAMLVAILDTLGALQQQSELPEIIRNFPGTFSQSCLVAMLRVLARPESAPFATDIVRSFPLQAFVDGECQGPLLRTMLKADLVVEALDVLFQLHELGDKSNARRIPWGIQTDILVELYKLRDFDRFHSAFEELCTRDYQVGLHEFRALSSVVPSHVLRDMLGRKEYNICLQEAQRHANRKSQRIENQTMPPGGIDLRSVPASMCKDLLILHLKAQEGLSQEVIIFVKPLEQPVVEAALIGESIDFVAQRQKIVVSAQAVESFIERHTNQRLRDFFWKFMALRVGVVYSLVVGGMSALSTSLP</sequence>
<gene>
    <name evidence="1" type="ORF">Ae201684_000275</name>
</gene>
<organism evidence="1 2">
    <name type="scientific">Aphanomyces euteiches</name>
    <dbReference type="NCBI Taxonomy" id="100861"/>
    <lineage>
        <taxon>Eukaryota</taxon>
        <taxon>Sar</taxon>
        <taxon>Stramenopiles</taxon>
        <taxon>Oomycota</taxon>
        <taxon>Saprolegniomycetes</taxon>
        <taxon>Saprolegniales</taxon>
        <taxon>Verrucalvaceae</taxon>
        <taxon>Aphanomyces</taxon>
    </lineage>
</organism>
<dbReference type="AlphaFoldDB" id="A0A6G0XWX8"/>
<comment type="caution">
    <text evidence="1">The sequence shown here is derived from an EMBL/GenBank/DDBJ whole genome shotgun (WGS) entry which is preliminary data.</text>
</comment>